<name>A0A0M9GND4_9HYPH</name>
<dbReference type="RefSeq" id="WP_053998850.1">
    <property type="nucleotide sequence ID" value="NZ_JXMU01000010.1"/>
</dbReference>
<dbReference type="AlphaFoldDB" id="A0A0M9GND4"/>
<organism evidence="2 3">
    <name type="scientific">Ahrensia marina</name>
    <dbReference type="NCBI Taxonomy" id="1514904"/>
    <lineage>
        <taxon>Bacteria</taxon>
        <taxon>Pseudomonadati</taxon>
        <taxon>Pseudomonadota</taxon>
        <taxon>Alphaproteobacteria</taxon>
        <taxon>Hyphomicrobiales</taxon>
        <taxon>Ahrensiaceae</taxon>
        <taxon>Ahrensia</taxon>
    </lineage>
</organism>
<feature type="transmembrane region" description="Helical" evidence="1">
    <location>
        <begin position="7"/>
        <end position="25"/>
    </location>
</feature>
<dbReference type="STRING" id="1514904.SU32_08180"/>
<keyword evidence="1" id="KW-1133">Transmembrane helix</keyword>
<protein>
    <submittedName>
        <fullName evidence="2">Uncharacterized protein</fullName>
    </submittedName>
</protein>
<feature type="transmembrane region" description="Helical" evidence="1">
    <location>
        <begin position="58"/>
        <end position="78"/>
    </location>
</feature>
<sequence>MDNAPRRYQLASLFLSISGIAHIVISGLSGLQITDAVFLGIGVAYLLLAYLMQAGRRWIAYFVFIFMLIGAVGAYMMMPTESGIIQMAYQVIIAADIACAFMLFILLWRRKNPVVLNNG</sequence>
<feature type="transmembrane region" description="Helical" evidence="1">
    <location>
        <begin position="31"/>
        <end position="51"/>
    </location>
</feature>
<keyword evidence="1" id="KW-0472">Membrane</keyword>
<gene>
    <name evidence="2" type="ORF">SU32_08180</name>
</gene>
<dbReference type="EMBL" id="JXMU01000010">
    <property type="protein sequence ID" value="KPB01536.1"/>
    <property type="molecule type" value="Genomic_DNA"/>
</dbReference>
<feature type="transmembrane region" description="Helical" evidence="1">
    <location>
        <begin position="84"/>
        <end position="108"/>
    </location>
</feature>
<evidence type="ECO:0000313" key="3">
    <source>
        <dbReference type="Proteomes" id="UP000038011"/>
    </source>
</evidence>
<dbReference type="Proteomes" id="UP000038011">
    <property type="component" value="Unassembled WGS sequence"/>
</dbReference>
<keyword evidence="3" id="KW-1185">Reference proteome</keyword>
<keyword evidence="1" id="KW-0812">Transmembrane</keyword>
<evidence type="ECO:0000313" key="2">
    <source>
        <dbReference type="EMBL" id="KPB01536.1"/>
    </source>
</evidence>
<accession>A0A0M9GND4</accession>
<proteinExistence type="predicted"/>
<dbReference type="PATRIC" id="fig|1514904.3.peg.453"/>
<reference evidence="2 3" key="1">
    <citation type="submission" date="2015-01" db="EMBL/GenBank/DDBJ databases">
        <title>Ahrensia donghaiensis sp. nov., a novel dimethylsulphoniopropionate-cleavage bacterium isolated from seawater and emended descriptions of the genus Ahrensia and Ahrensia kielensis.</title>
        <authorList>
            <person name="Liu J."/>
        </authorList>
    </citation>
    <scope>NUCLEOTIDE SEQUENCE [LARGE SCALE GENOMIC DNA]</scope>
    <source>
        <strain evidence="2 3">LZD062</strain>
    </source>
</reference>
<comment type="caution">
    <text evidence="2">The sequence shown here is derived from an EMBL/GenBank/DDBJ whole genome shotgun (WGS) entry which is preliminary data.</text>
</comment>
<dbReference type="OrthoDB" id="7872600at2"/>
<evidence type="ECO:0000256" key="1">
    <source>
        <dbReference type="SAM" id="Phobius"/>
    </source>
</evidence>